<sequence length="128" mass="14728">LASVRCPKLEHDDLIIRYRRGQTVGSEALLSCKQRHKVLVGRDRLRCLPRGQWSSHIRSRCEDVPGCIPPLKSTDSKLFIEPNKQFYRYGEMVLLSCPVGTILSSEVVRIFCQRTGWSQKDLPECIDR</sequence>
<dbReference type="InterPro" id="IPR035976">
    <property type="entry name" value="Sushi/SCR/CCP_sf"/>
</dbReference>
<comment type="caution">
    <text evidence="4">The sequence shown here is derived from an EMBL/GenBank/DDBJ whole genome shotgun (WGS) entry which is preliminary data.</text>
</comment>
<evidence type="ECO:0000256" key="1">
    <source>
        <dbReference type="ARBA" id="ARBA00023157"/>
    </source>
</evidence>
<name>A0A8X6QXB4_NEPPI</name>
<protein>
    <submittedName>
        <fullName evidence="4">U31-Liphistoxin-Lth1a_1</fullName>
    </submittedName>
</protein>
<dbReference type="Gene3D" id="2.10.70.10">
    <property type="entry name" value="Complement Module, domain 1"/>
    <property type="match status" value="2"/>
</dbReference>
<evidence type="ECO:0000259" key="3">
    <source>
        <dbReference type="PROSITE" id="PS50923"/>
    </source>
</evidence>
<dbReference type="OrthoDB" id="6425538at2759"/>
<dbReference type="Pfam" id="PF00084">
    <property type="entry name" value="Sushi"/>
    <property type="match status" value="1"/>
</dbReference>
<dbReference type="SUPFAM" id="SSF57535">
    <property type="entry name" value="Complement control module/SCR domain"/>
    <property type="match status" value="2"/>
</dbReference>
<dbReference type="Proteomes" id="UP000887013">
    <property type="component" value="Unassembled WGS sequence"/>
</dbReference>
<reference evidence="4" key="1">
    <citation type="submission" date="2020-08" db="EMBL/GenBank/DDBJ databases">
        <title>Multicomponent nature underlies the extraordinary mechanical properties of spider dragline silk.</title>
        <authorList>
            <person name="Kono N."/>
            <person name="Nakamura H."/>
            <person name="Mori M."/>
            <person name="Yoshida Y."/>
            <person name="Ohtoshi R."/>
            <person name="Malay A.D."/>
            <person name="Moran D.A.P."/>
            <person name="Tomita M."/>
            <person name="Numata K."/>
            <person name="Arakawa K."/>
        </authorList>
    </citation>
    <scope>NUCLEOTIDE SEQUENCE</scope>
</reference>
<keyword evidence="5" id="KW-1185">Reference proteome</keyword>
<dbReference type="InterPro" id="IPR000436">
    <property type="entry name" value="Sushi_SCR_CCP_dom"/>
</dbReference>
<proteinExistence type="predicted"/>
<accession>A0A8X6QXB4</accession>
<dbReference type="PROSITE" id="PS50923">
    <property type="entry name" value="SUSHI"/>
    <property type="match status" value="2"/>
</dbReference>
<gene>
    <name evidence="4" type="ORF">NPIL_675271</name>
</gene>
<keyword evidence="1" id="KW-1015">Disulfide bond</keyword>
<evidence type="ECO:0000313" key="5">
    <source>
        <dbReference type="Proteomes" id="UP000887013"/>
    </source>
</evidence>
<dbReference type="EMBL" id="BMAW01038811">
    <property type="protein sequence ID" value="GFU53427.1"/>
    <property type="molecule type" value="Genomic_DNA"/>
</dbReference>
<dbReference type="SMART" id="SM00032">
    <property type="entry name" value="CCP"/>
    <property type="match status" value="2"/>
</dbReference>
<dbReference type="AlphaFoldDB" id="A0A8X6QXB4"/>
<comment type="caution">
    <text evidence="2">Lacks conserved residue(s) required for the propagation of feature annotation.</text>
</comment>
<evidence type="ECO:0000256" key="2">
    <source>
        <dbReference type="PROSITE-ProRule" id="PRU00302"/>
    </source>
</evidence>
<evidence type="ECO:0000313" key="4">
    <source>
        <dbReference type="EMBL" id="GFU53427.1"/>
    </source>
</evidence>
<feature type="domain" description="Sushi" evidence="3">
    <location>
        <begin position="65"/>
        <end position="127"/>
    </location>
</feature>
<feature type="non-terminal residue" evidence="4">
    <location>
        <position position="128"/>
    </location>
</feature>
<organism evidence="4 5">
    <name type="scientific">Nephila pilipes</name>
    <name type="common">Giant wood spider</name>
    <name type="synonym">Nephila maculata</name>
    <dbReference type="NCBI Taxonomy" id="299642"/>
    <lineage>
        <taxon>Eukaryota</taxon>
        <taxon>Metazoa</taxon>
        <taxon>Ecdysozoa</taxon>
        <taxon>Arthropoda</taxon>
        <taxon>Chelicerata</taxon>
        <taxon>Arachnida</taxon>
        <taxon>Araneae</taxon>
        <taxon>Araneomorphae</taxon>
        <taxon>Entelegynae</taxon>
        <taxon>Araneoidea</taxon>
        <taxon>Nephilidae</taxon>
        <taxon>Nephila</taxon>
    </lineage>
</organism>
<keyword evidence="2" id="KW-0768">Sushi</keyword>
<feature type="domain" description="Sushi" evidence="3">
    <location>
        <begin position="4"/>
        <end position="63"/>
    </location>
</feature>